<organism evidence="5 6">
    <name type="scientific">Candidatus Roizmanbacteria bacterium GW2011_GWC2_35_12</name>
    <dbReference type="NCBI Taxonomy" id="1618485"/>
    <lineage>
        <taxon>Bacteria</taxon>
        <taxon>Candidatus Roizmaniibacteriota</taxon>
    </lineage>
</organism>
<reference evidence="5 6" key="1">
    <citation type="journal article" date="2015" name="Nature">
        <title>rRNA introns, odd ribosomes, and small enigmatic genomes across a large radiation of phyla.</title>
        <authorList>
            <person name="Brown C.T."/>
            <person name="Hug L.A."/>
            <person name="Thomas B.C."/>
            <person name="Sharon I."/>
            <person name="Castelle C.J."/>
            <person name="Singh A."/>
            <person name="Wilkins M.J."/>
            <person name="Williams K.H."/>
            <person name="Banfield J.F."/>
        </authorList>
    </citation>
    <scope>NUCLEOTIDE SEQUENCE [LARGE SCALE GENOMIC DNA]</scope>
</reference>
<dbReference type="Proteomes" id="UP000034127">
    <property type="component" value="Unassembled WGS sequence"/>
</dbReference>
<keyword evidence="3" id="KW-0472">Membrane</keyword>
<dbReference type="InterPro" id="IPR018114">
    <property type="entry name" value="TRYPSIN_HIS"/>
</dbReference>
<dbReference type="InterPro" id="IPR043504">
    <property type="entry name" value="Peptidase_S1_PA_chymotrypsin"/>
</dbReference>
<dbReference type="InterPro" id="IPR018247">
    <property type="entry name" value="EF_Hand_1_Ca_BS"/>
</dbReference>
<keyword evidence="2 5" id="KW-0645">Protease</keyword>
<gene>
    <name evidence="5" type="ORF">UR63_C0045G0006</name>
</gene>
<dbReference type="InterPro" id="IPR033116">
    <property type="entry name" value="TRYPSIN_SER"/>
</dbReference>
<sequence length="357" mass="39918">MKNNFCFDKKYLFLIMLFVFFLSFYIGIKSILNRKTTTAKASNPSIYYGEMARDNEFPYNVVINNGYSKCGGSLIHEEYVLTAAHCLYDGSNKVIDSKKVSVIIGLNHINKELLALHTSYVDKVIINQNYQNKTPGYFDIALLHLTKSARGIPTISIPNPNTDRNMDGIIDYKDYPENFYSSKNEEDATKNGNTAVLIGFGITEKSKNNTDLMKTKLFFVKNTVPSALFNANSGASFYNKSSGCDGDSGSPLALNKKRLLQIGIMSSSRCPNFFLFDSGTFTSVISYANWIQVNIPNFIFESGSYDYCILNKNCSSQTSQKSYCFSETTIETCNYKNSTCGYYSCDKTCKAIGSSCN</sequence>
<name>A0A0G0B8N5_9BACT</name>
<evidence type="ECO:0000259" key="4">
    <source>
        <dbReference type="PROSITE" id="PS50240"/>
    </source>
</evidence>
<dbReference type="InterPro" id="IPR009003">
    <property type="entry name" value="Peptidase_S1_PA"/>
</dbReference>
<dbReference type="Pfam" id="PF00089">
    <property type="entry name" value="Trypsin"/>
    <property type="match status" value="1"/>
</dbReference>
<comment type="caution">
    <text evidence="5">The sequence shown here is derived from an EMBL/GenBank/DDBJ whole genome shotgun (WGS) entry which is preliminary data.</text>
</comment>
<keyword evidence="2" id="KW-0378">Hydrolase</keyword>
<dbReference type="Gene3D" id="2.40.10.10">
    <property type="entry name" value="Trypsin-like serine proteases"/>
    <property type="match status" value="2"/>
</dbReference>
<dbReference type="FunFam" id="2.40.10.10:FF:000068">
    <property type="entry name" value="transmembrane protease serine 2"/>
    <property type="match status" value="1"/>
</dbReference>
<evidence type="ECO:0000313" key="6">
    <source>
        <dbReference type="Proteomes" id="UP000034127"/>
    </source>
</evidence>
<dbReference type="GO" id="GO:0004252">
    <property type="term" value="F:serine-type endopeptidase activity"/>
    <property type="evidence" value="ECO:0007669"/>
    <property type="project" value="InterPro"/>
</dbReference>
<dbReference type="PANTHER" id="PTHR24256">
    <property type="entry name" value="TRYPTASE-RELATED"/>
    <property type="match status" value="1"/>
</dbReference>
<dbReference type="PROSITE" id="PS00134">
    <property type="entry name" value="TRYPSIN_HIS"/>
    <property type="match status" value="1"/>
</dbReference>
<dbReference type="GO" id="GO:0006508">
    <property type="term" value="P:proteolysis"/>
    <property type="evidence" value="ECO:0007669"/>
    <property type="project" value="UniProtKB-KW"/>
</dbReference>
<keyword evidence="2" id="KW-0720">Serine protease</keyword>
<evidence type="ECO:0000256" key="1">
    <source>
        <dbReference type="ARBA" id="ARBA00023157"/>
    </source>
</evidence>
<keyword evidence="3" id="KW-0812">Transmembrane</keyword>
<dbReference type="SMART" id="SM00020">
    <property type="entry name" value="Tryp_SPc"/>
    <property type="match status" value="1"/>
</dbReference>
<dbReference type="PROSITE" id="PS00135">
    <property type="entry name" value="TRYPSIN_SER"/>
    <property type="match status" value="1"/>
</dbReference>
<keyword evidence="3" id="KW-1133">Transmembrane helix</keyword>
<dbReference type="InterPro" id="IPR051487">
    <property type="entry name" value="Ser/Thr_Proteases_Immune/Dev"/>
</dbReference>
<feature type="domain" description="Peptidase S1" evidence="4">
    <location>
        <begin position="46"/>
        <end position="296"/>
    </location>
</feature>
<dbReference type="EMBL" id="LBPX01000045">
    <property type="protein sequence ID" value="KKP65733.1"/>
    <property type="molecule type" value="Genomic_DNA"/>
</dbReference>
<evidence type="ECO:0000313" key="5">
    <source>
        <dbReference type="EMBL" id="KKP65733.1"/>
    </source>
</evidence>
<keyword evidence="1" id="KW-1015">Disulfide bond</keyword>
<dbReference type="InterPro" id="IPR001254">
    <property type="entry name" value="Trypsin_dom"/>
</dbReference>
<dbReference type="InterPro" id="IPR001314">
    <property type="entry name" value="Peptidase_S1A"/>
</dbReference>
<dbReference type="PRINTS" id="PR00722">
    <property type="entry name" value="CHYMOTRYPSIN"/>
</dbReference>
<feature type="transmembrane region" description="Helical" evidence="3">
    <location>
        <begin position="12"/>
        <end position="32"/>
    </location>
</feature>
<dbReference type="PROSITE" id="PS50240">
    <property type="entry name" value="TRYPSIN_DOM"/>
    <property type="match status" value="1"/>
</dbReference>
<dbReference type="AlphaFoldDB" id="A0A0G0B8N5"/>
<evidence type="ECO:0000256" key="2">
    <source>
        <dbReference type="RuleBase" id="RU363034"/>
    </source>
</evidence>
<accession>A0A0G0B8N5</accession>
<proteinExistence type="predicted"/>
<dbReference type="PROSITE" id="PS00018">
    <property type="entry name" value="EF_HAND_1"/>
    <property type="match status" value="1"/>
</dbReference>
<dbReference type="SUPFAM" id="SSF50494">
    <property type="entry name" value="Trypsin-like serine proteases"/>
    <property type="match status" value="1"/>
</dbReference>
<protein>
    <submittedName>
        <fullName evidence="5">Chymotrypsin-like protein protease-3</fullName>
    </submittedName>
</protein>
<evidence type="ECO:0000256" key="3">
    <source>
        <dbReference type="SAM" id="Phobius"/>
    </source>
</evidence>